<name>A0A0E4GBY2_9FIRM</name>
<dbReference type="PROSITE" id="PS51257">
    <property type="entry name" value="PROKAR_LIPOPROTEIN"/>
    <property type="match status" value="1"/>
</dbReference>
<dbReference type="Gene3D" id="2.120.10.30">
    <property type="entry name" value="TolB, C-terminal domain"/>
    <property type="match status" value="2"/>
</dbReference>
<keyword evidence="1" id="KW-0472">Membrane</keyword>
<dbReference type="PANTHER" id="PTHR36842">
    <property type="entry name" value="PROTEIN TOLB HOMOLOG"/>
    <property type="match status" value="1"/>
</dbReference>
<evidence type="ECO:0000313" key="3">
    <source>
        <dbReference type="Proteomes" id="UP000045545"/>
    </source>
</evidence>
<keyword evidence="1" id="KW-1133">Transmembrane helix</keyword>
<dbReference type="EMBL" id="CGIH01000002">
    <property type="protein sequence ID" value="CFW97950.1"/>
    <property type="molecule type" value="Genomic_DNA"/>
</dbReference>
<dbReference type="RefSeq" id="WP_046494666.1">
    <property type="nucleotide sequence ID" value="NZ_CGIH01000002.1"/>
</dbReference>
<keyword evidence="1" id="KW-0812">Transmembrane</keyword>
<dbReference type="SUPFAM" id="SSF82171">
    <property type="entry name" value="DPP6 N-terminal domain-like"/>
    <property type="match status" value="1"/>
</dbReference>
<reference evidence="2 3" key="1">
    <citation type="submission" date="2015-03" db="EMBL/GenBank/DDBJ databases">
        <authorList>
            <person name="Murphy D."/>
        </authorList>
    </citation>
    <scope>NUCLEOTIDE SEQUENCE [LARGE SCALE GENOMIC DNA]</scope>
    <source>
        <strain evidence="2 3">OL-4</strain>
    </source>
</reference>
<gene>
    <name evidence="2" type="ORF">116</name>
</gene>
<organism evidence="2 3">
    <name type="scientific">Syntrophomonas zehnderi OL-4</name>
    <dbReference type="NCBI Taxonomy" id="690567"/>
    <lineage>
        <taxon>Bacteria</taxon>
        <taxon>Bacillati</taxon>
        <taxon>Bacillota</taxon>
        <taxon>Clostridia</taxon>
        <taxon>Eubacteriales</taxon>
        <taxon>Syntrophomonadaceae</taxon>
        <taxon>Syntrophomonas</taxon>
    </lineage>
</organism>
<dbReference type="Proteomes" id="UP000045545">
    <property type="component" value="Unassembled WGS sequence"/>
</dbReference>
<protein>
    <submittedName>
        <fullName evidence="2">Six-bladed beta-propeller, TolB-like</fullName>
    </submittedName>
</protein>
<dbReference type="OrthoDB" id="9774911at2"/>
<evidence type="ECO:0000313" key="2">
    <source>
        <dbReference type="EMBL" id="CFW97950.1"/>
    </source>
</evidence>
<dbReference type="SUPFAM" id="SSF55383">
    <property type="entry name" value="Copper amine oxidase, domain N"/>
    <property type="match status" value="1"/>
</dbReference>
<accession>A0A0E4GBY2</accession>
<dbReference type="STRING" id="690567.116"/>
<feature type="transmembrane region" description="Helical" evidence="1">
    <location>
        <begin position="12"/>
        <end position="33"/>
    </location>
</feature>
<sequence length="618" mass="68530">MVQVASKKPPKCLLIRIIILSLFFTSVSCPVYYANAEDIGIKVYCNGKFRGSTAFIDAKSGVGMIPLALIEGIPGLRFNIRDNQAWFALNGRQLTTTVDSNSYIMDGQKHIWRCGLKPWKYGIAVPGRELLEALGVKVEWDEKNRAIYISSPTLPVPIPNKVSSQTLPLHLAFIHEGQLWLLEAEKSGAKPQPVATPQVAQIIGWSRDGQWLAYLQHQEDNKSTGDYKLWIVPSDGQQPRCVDERPVAGDIPVWSPAENSIAYIVKQENDSPNLTESVEVLTLENREWHRSTLLKADAHQLGNGLSWFPDGQSLTVSRVRNSKEFPAVDRIDLQGRISRLYTLPAADAGKESDGIFVYEIAKPILSPDGRYLAYFLALNSASLNADGMSLQIVDLKNPQAPFTVGGSLGYQEWLAWSSDSKSLVCILGGDRLASCGKKLTQVQIKDDQFQVINLGQADRVDTRPIWAEGSQKLFFARGVENEAWQDEGRHQEVRVPGQQIWINTDKGAQSLSTPNSTQADYPLSLSPDGQTLVLLRLDYADSGSLYVLNTKDGQLQKFMENLQTDSGYYGNYYPDTTSMYWLPANFVSAASPEGLFHAKKNGVDTSIKPGVENPSARY</sequence>
<dbReference type="InterPro" id="IPR011042">
    <property type="entry name" value="6-blade_b-propeller_TolB-like"/>
</dbReference>
<dbReference type="PANTHER" id="PTHR36842:SF1">
    <property type="entry name" value="PROTEIN TOLB"/>
    <property type="match status" value="1"/>
</dbReference>
<dbReference type="InterPro" id="IPR036582">
    <property type="entry name" value="Mao_N_sf"/>
</dbReference>
<evidence type="ECO:0000256" key="1">
    <source>
        <dbReference type="SAM" id="Phobius"/>
    </source>
</evidence>
<dbReference type="AlphaFoldDB" id="A0A0E4GBY2"/>
<proteinExistence type="predicted"/>
<keyword evidence="3" id="KW-1185">Reference proteome</keyword>